<feature type="domain" description="TonB-dependent transporter Oar-like beta-barrel" evidence="9">
    <location>
        <begin position="246"/>
        <end position="1108"/>
    </location>
</feature>
<feature type="signal peptide" evidence="8">
    <location>
        <begin position="1"/>
        <end position="34"/>
    </location>
</feature>
<dbReference type="InterPro" id="IPR036942">
    <property type="entry name" value="Beta-barrel_TonB_sf"/>
</dbReference>
<evidence type="ECO:0000256" key="5">
    <source>
        <dbReference type="ARBA" id="ARBA00023136"/>
    </source>
</evidence>
<evidence type="ECO:0000313" key="11">
    <source>
        <dbReference type="Proteomes" id="UP000589520"/>
    </source>
</evidence>
<gene>
    <name evidence="10" type="ORF">HDF17_002153</name>
</gene>
<keyword evidence="11" id="KW-1185">Reference proteome</keyword>
<dbReference type="GO" id="GO:0009279">
    <property type="term" value="C:cell outer membrane"/>
    <property type="evidence" value="ECO:0007669"/>
    <property type="project" value="UniProtKB-SubCell"/>
</dbReference>
<dbReference type="SUPFAM" id="SSF56935">
    <property type="entry name" value="Porins"/>
    <property type="match status" value="1"/>
</dbReference>
<dbReference type="PANTHER" id="PTHR30069:SF46">
    <property type="entry name" value="OAR PROTEIN"/>
    <property type="match status" value="1"/>
</dbReference>
<name>A0A7Y9PIQ4_9BACT</name>
<dbReference type="PANTHER" id="PTHR30069">
    <property type="entry name" value="TONB-DEPENDENT OUTER MEMBRANE RECEPTOR"/>
    <property type="match status" value="1"/>
</dbReference>
<dbReference type="RefSeq" id="WP_179490773.1">
    <property type="nucleotide sequence ID" value="NZ_JACCCW010000002.1"/>
</dbReference>
<keyword evidence="2" id="KW-0813">Transport</keyword>
<evidence type="ECO:0000256" key="3">
    <source>
        <dbReference type="ARBA" id="ARBA00022452"/>
    </source>
</evidence>
<dbReference type="Pfam" id="PF25183">
    <property type="entry name" value="OMP_b-brl_4"/>
    <property type="match status" value="1"/>
</dbReference>
<dbReference type="InterPro" id="IPR013784">
    <property type="entry name" value="Carb-bd-like_fold"/>
</dbReference>
<comment type="subcellular location">
    <subcellularLocation>
        <location evidence="1">Cell outer membrane</location>
        <topology evidence="1">Multi-pass membrane protein</topology>
    </subcellularLocation>
</comment>
<keyword evidence="3" id="KW-1134">Transmembrane beta strand</keyword>
<dbReference type="EMBL" id="JACCCW010000002">
    <property type="protein sequence ID" value="NYF79833.1"/>
    <property type="molecule type" value="Genomic_DNA"/>
</dbReference>
<keyword evidence="4" id="KW-0812">Transmembrane</keyword>
<evidence type="ECO:0000256" key="8">
    <source>
        <dbReference type="SAM" id="SignalP"/>
    </source>
</evidence>
<evidence type="ECO:0000256" key="1">
    <source>
        <dbReference type="ARBA" id="ARBA00004571"/>
    </source>
</evidence>
<dbReference type="Pfam" id="PF13620">
    <property type="entry name" value="CarboxypepD_reg"/>
    <property type="match status" value="1"/>
</dbReference>
<keyword evidence="8" id="KW-0732">Signal</keyword>
<dbReference type="Gene3D" id="2.40.170.20">
    <property type="entry name" value="TonB-dependent receptor, beta-barrel domain"/>
    <property type="match status" value="1"/>
</dbReference>
<evidence type="ECO:0000256" key="4">
    <source>
        <dbReference type="ARBA" id="ARBA00022692"/>
    </source>
</evidence>
<dbReference type="InterPro" id="IPR057601">
    <property type="entry name" value="Oar-like_b-barrel"/>
</dbReference>
<protein>
    <recommendedName>
        <fullName evidence="9">TonB-dependent transporter Oar-like beta-barrel domain-containing protein</fullName>
    </recommendedName>
</protein>
<organism evidence="10 11">
    <name type="scientific">Granulicella arctica</name>
    <dbReference type="NCBI Taxonomy" id="940613"/>
    <lineage>
        <taxon>Bacteria</taxon>
        <taxon>Pseudomonadati</taxon>
        <taxon>Acidobacteriota</taxon>
        <taxon>Terriglobia</taxon>
        <taxon>Terriglobales</taxon>
        <taxon>Acidobacteriaceae</taxon>
        <taxon>Granulicella</taxon>
    </lineage>
</organism>
<feature type="chain" id="PRO_5030882107" description="TonB-dependent transporter Oar-like beta-barrel domain-containing protein" evidence="8">
    <location>
        <begin position="35"/>
        <end position="1115"/>
    </location>
</feature>
<evidence type="ECO:0000256" key="2">
    <source>
        <dbReference type="ARBA" id="ARBA00022448"/>
    </source>
</evidence>
<comment type="caution">
    <text evidence="10">The sequence shown here is derived from an EMBL/GenBank/DDBJ whole genome shotgun (WGS) entry which is preliminary data.</text>
</comment>
<evidence type="ECO:0000313" key="10">
    <source>
        <dbReference type="EMBL" id="NYF79833.1"/>
    </source>
</evidence>
<evidence type="ECO:0000256" key="7">
    <source>
        <dbReference type="SAM" id="MobiDB-lite"/>
    </source>
</evidence>
<dbReference type="Proteomes" id="UP000589520">
    <property type="component" value="Unassembled WGS sequence"/>
</dbReference>
<proteinExistence type="predicted"/>
<sequence>MTYFRISRNWAVFARNILIFALAFGSLSTARANAQTTEISGSIQDAQKAQISGVKVTITRTESGEHRETQSNAEGLFAFPVLIPGHYDLAIEKEGFSPQVKSGVQVLTGQTSVVNFALDVGQVQQNIDVQVDIPILQTTSAAIANVIENQTIVNLPLLDRRATQLQRLNGFVIGASTGASSTFAIAGGRGNNANYTVDGGTTQNLLQGVPTQAFDLPIDSLQEFNLTVSDYTADLGRSGGGVIQMTTKSGTNQFHGSAYIYYRSNNLQAVPVFAAINPPLQYKLFGASIGGPIIKDKTHFFFTYEGKLDTTTSVLTLSVPTVAERTGNFSALPTPVIDPYTGKQAVGDDGILNKLPSAELDPYGLKLVSYYPLPNVAGATVNSNNFTANDPAPQVVNDYVLRIDHVFREKDTVYGRFLAQPDHTNTSDVYPTPGTDLYGVLAHNYYYNPSATWNHAFRSTLLNEARFTYTRRQALSISHGVNSVAATQLGLPGTNSFFFPGVSVGGLSAIGNTSQQQRLQTPIISNEYTDNLSWQRGTHQFKFGVDYRTSADGDMYSPSAAGFFTFNNTGVSTNVAEGSLANLLLGRVAQASRQETEFLYSVAWSWGLYAQDDWHVNSKLTFNYGLRWDVDSPRYLTNNRQNSFNTVAVNPVSNTPGVITFSGIDGQSRYANNFDYHNFGPRLGFAYTPRERTVVRGGGAILYPGAYDQATPIVANTGFSNSILLQSPNSGIGTPAFLLKNNGTAGTGLAAFPTTAQLTPSFGAVAVGQKPTVAPQFIQPERMTGYLYQANLDIQHEFKGNLLLDIGYLGTFGHHLSSTSAEGINQITPANQALLPTLSKTFNTQTMRPFPQFSNVQVLYPDIGQSRYNGLNIGVQKRYSHGFQYQANYTWSKFIDNEDSRNELSGYPGTDTYTDYYNPQNRFGLSGNDVRNRLIGNVLYELPFGRGRLINVQSSWLNELVSGWTLSGLSEIHSGTALSVIDSTNNTGTYSDGVRPNLTGNPNSLSSSRSRSAKVKEWFDTSAFTQNPAFTFGNAPRTFGRGPRLVTSDASLIKKVSLNEIGAVEFRVEALNVFNHASLGNPNTTFGSPSFGQISTLQSGGTGSRTLQLAAHYTF</sequence>
<accession>A0A7Y9PIQ4</accession>
<keyword evidence="6" id="KW-0998">Cell outer membrane</keyword>
<dbReference type="SUPFAM" id="SSF49452">
    <property type="entry name" value="Starch-binding domain-like"/>
    <property type="match status" value="1"/>
</dbReference>
<reference evidence="10 11" key="1">
    <citation type="submission" date="2020-07" db="EMBL/GenBank/DDBJ databases">
        <title>Genomic Encyclopedia of Type Strains, Phase IV (KMG-V): Genome sequencing to study the core and pangenomes of soil and plant-associated prokaryotes.</title>
        <authorList>
            <person name="Whitman W."/>
        </authorList>
    </citation>
    <scope>NUCLEOTIDE SEQUENCE [LARGE SCALE GENOMIC DNA]</scope>
    <source>
        <strain evidence="10 11">X4EP2</strain>
    </source>
</reference>
<evidence type="ECO:0000259" key="9">
    <source>
        <dbReference type="Pfam" id="PF25183"/>
    </source>
</evidence>
<keyword evidence="5" id="KW-0472">Membrane</keyword>
<evidence type="ECO:0000256" key="6">
    <source>
        <dbReference type="ARBA" id="ARBA00023237"/>
    </source>
</evidence>
<dbReference type="AlphaFoldDB" id="A0A7Y9PIQ4"/>
<feature type="region of interest" description="Disordered" evidence="7">
    <location>
        <begin position="989"/>
        <end position="1009"/>
    </location>
</feature>
<dbReference type="GO" id="GO:0015344">
    <property type="term" value="F:siderophore uptake transmembrane transporter activity"/>
    <property type="evidence" value="ECO:0007669"/>
    <property type="project" value="TreeGrafter"/>
</dbReference>
<dbReference type="InterPro" id="IPR039426">
    <property type="entry name" value="TonB-dep_rcpt-like"/>
</dbReference>
<dbReference type="Gene3D" id="2.60.40.1120">
    <property type="entry name" value="Carboxypeptidase-like, regulatory domain"/>
    <property type="match status" value="1"/>
</dbReference>
<dbReference type="GO" id="GO:0030246">
    <property type="term" value="F:carbohydrate binding"/>
    <property type="evidence" value="ECO:0007669"/>
    <property type="project" value="InterPro"/>
</dbReference>
<dbReference type="GO" id="GO:0044718">
    <property type="term" value="P:siderophore transmembrane transport"/>
    <property type="evidence" value="ECO:0007669"/>
    <property type="project" value="TreeGrafter"/>
</dbReference>